<feature type="transmembrane region" description="Helical" evidence="1">
    <location>
        <begin position="12"/>
        <end position="31"/>
    </location>
</feature>
<feature type="transmembrane region" description="Helical" evidence="1">
    <location>
        <begin position="104"/>
        <end position="125"/>
    </location>
</feature>
<evidence type="ECO:0000259" key="2">
    <source>
        <dbReference type="Pfam" id="PF09335"/>
    </source>
</evidence>
<dbReference type="InterPro" id="IPR051311">
    <property type="entry name" value="DedA_domain"/>
</dbReference>
<feature type="transmembrane region" description="Helical" evidence="1">
    <location>
        <begin position="131"/>
        <end position="154"/>
    </location>
</feature>
<keyword evidence="1" id="KW-0472">Membrane</keyword>
<sequence>MGFADDEGHGMADLAVYAGLFLTAFIAATILPMQSEAALAGLILLKSQPVWLLVVVASVGNVAGSFANWLLGRGIERFRHERWFPVGEAALQRAQNWYRRYGKWSLLLSWAPIIGDPLTVAAGIMKEPLPVFLLLVTIAKVGRYVVVALVTLNFS</sequence>
<organism evidence="3 4">
    <name type="scientific">Agrobacterium genomosp. 2 str. CFBP 5494</name>
    <dbReference type="NCBI Taxonomy" id="1183436"/>
    <lineage>
        <taxon>Bacteria</taxon>
        <taxon>Pseudomonadati</taxon>
        <taxon>Pseudomonadota</taxon>
        <taxon>Alphaproteobacteria</taxon>
        <taxon>Hyphomicrobiales</taxon>
        <taxon>Rhizobiaceae</taxon>
        <taxon>Rhizobium/Agrobacterium group</taxon>
        <taxon>Agrobacterium</taxon>
        <taxon>Agrobacterium tumefaciens complex</taxon>
    </lineage>
</organism>
<protein>
    <submittedName>
        <fullName evidence="3">Membrane protein</fullName>
    </submittedName>
</protein>
<evidence type="ECO:0000313" key="3">
    <source>
        <dbReference type="EMBL" id="CUW96197.1"/>
    </source>
</evidence>
<name>A0A9W5B3Z2_9HYPH</name>
<dbReference type="Pfam" id="PF09335">
    <property type="entry name" value="VTT_dom"/>
    <property type="match status" value="1"/>
</dbReference>
<keyword evidence="1" id="KW-0812">Transmembrane</keyword>
<dbReference type="PANTHER" id="PTHR42709:SF4">
    <property type="entry name" value="INNER MEMBRANE PROTEIN YQAA"/>
    <property type="match status" value="1"/>
</dbReference>
<keyword evidence="4" id="KW-1185">Reference proteome</keyword>
<feature type="transmembrane region" description="Helical" evidence="1">
    <location>
        <begin position="51"/>
        <end position="71"/>
    </location>
</feature>
<accession>A0A9W5B3Z2</accession>
<reference evidence="3 4" key="1">
    <citation type="submission" date="2016-01" db="EMBL/GenBank/DDBJ databases">
        <authorList>
            <person name="Regsiter A."/>
            <person name="william w."/>
        </authorList>
    </citation>
    <scope>NUCLEOTIDE SEQUENCE [LARGE SCALE GENOMIC DNA]</scope>
    <source>
        <strain evidence="3 4">CFBP 5494</strain>
    </source>
</reference>
<evidence type="ECO:0000256" key="1">
    <source>
        <dbReference type="SAM" id="Phobius"/>
    </source>
</evidence>
<evidence type="ECO:0000313" key="4">
    <source>
        <dbReference type="Proteomes" id="UP000191933"/>
    </source>
</evidence>
<dbReference type="PANTHER" id="PTHR42709">
    <property type="entry name" value="ALKALINE PHOSPHATASE LIKE PROTEIN"/>
    <property type="match status" value="1"/>
</dbReference>
<proteinExistence type="predicted"/>
<dbReference type="Proteomes" id="UP000191933">
    <property type="component" value="Unassembled WGS sequence"/>
</dbReference>
<dbReference type="AlphaFoldDB" id="A0A9W5B3Z2"/>
<gene>
    <name evidence="3" type="ORF">AGR2A_Lc160148</name>
</gene>
<dbReference type="InterPro" id="IPR032816">
    <property type="entry name" value="VTT_dom"/>
</dbReference>
<feature type="domain" description="VTT" evidence="2">
    <location>
        <begin position="38"/>
        <end position="150"/>
    </location>
</feature>
<keyword evidence="1" id="KW-1133">Transmembrane helix</keyword>
<comment type="caution">
    <text evidence="3">The sequence shown here is derived from an EMBL/GenBank/DDBJ whole genome shotgun (WGS) entry which is preliminary data.</text>
</comment>
<dbReference type="EMBL" id="FBVY01000028">
    <property type="protein sequence ID" value="CUW96197.1"/>
    <property type="molecule type" value="Genomic_DNA"/>
</dbReference>